<evidence type="ECO:0000256" key="2">
    <source>
        <dbReference type="ARBA" id="ARBA00005513"/>
    </source>
</evidence>
<evidence type="ECO:0000256" key="8">
    <source>
        <dbReference type="ARBA" id="ARBA00022989"/>
    </source>
</evidence>
<comment type="subunit">
    <text evidence="13 14">F-type ATPases have 2 components, F(1) - the catalytic core - and F(0) - the membrane proton channel. F(1) has five subunits: alpha(3), beta(3), gamma(1), delta(1), epsilon(1). F(0) has three main subunits: a(1), b(2) and c(10-14). The alpha and beta chains form an alternating ring which encloses part of the gamma chain. F(1) is attached to F(0) by a central stalk formed by the gamma and epsilon chains, while a peripheral stalk is formed by the delta and b chains.</text>
</comment>
<evidence type="ECO:0000313" key="17">
    <source>
        <dbReference type="EMBL" id="PSL06709.1"/>
    </source>
</evidence>
<evidence type="ECO:0000256" key="1">
    <source>
        <dbReference type="ARBA" id="ARBA00004162"/>
    </source>
</evidence>
<dbReference type="Pfam" id="PF00430">
    <property type="entry name" value="ATP-synt_B"/>
    <property type="match status" value="1"/>
</dbReference>
<dbReference type="Gene3D" id="1.20.5.620">
    <property type="entry name" value="F1F0 ATP synthase subunit B, membrane domain"/>
    <property type="match status" value="1"/>
</dbReference>
<keyword evidence="7 14" id="KW-0375">Hydrogen ion transport</keyword>
<name>A0A2P8EB66_9ACTN</name>
<keyword evidence="9 14" id="KW-0406">Ion transport</keyword>
<keyword evidence="4 14" id="KW-1003">Cell membrane</keyword>
<comment type="caution">
    <text evidence="17">The sequence shown here is derived from an EMBL/GenBank/DDBJ whole genome shotgun (WGS) entry which is preliminary data.</text>
</comment>
<keyword evidence="11 14" id="KW-0066">ATP synthesis</keyword>
<evidence type="ECO:0000256" key="15">
    <source>
        <dbReference type="RuleBase" id="RU003848"/>
    </source>
</evidence>
<dbReference type="GO" id="GO:0046961">
    <property type="term" value="F:proton-transporting ATPase activity, rotational mechanism"/>
    <property type="evidence" value="ECO:0007669"/>
    <property type="project" value="TreeGrafter"/>
</dbReference>
<dbReference type="InterPro" id="IPR002146">
    <property type="entry name" value="ATP_synth_b/b'su_bac/chlpt"/>
</dbReference>
<comment type="function">
    <text evidence="14">Component of the F(0) channel, it forms part of the peripheral stalk, linking F(1) to F(0).</text>
</comment>
<keyword evidence="5 14" id="KW-0138">CF(0)</keyword>
<reference evidence="17 18" key="1">
    <citation type="submission" date="2018-03" db="EMBL/GenBank/DDBJ databases">
        <title>Genomic Encyclopedia of Archaeal and Bacterial Type Strains, Phase II (KMG-II): from individual species to whole genera.</title>
        <authorList>
            <person name="Goeker M."/>
        </authorList>
    </citation>
    <scope>NUCLEOTIDE SEQUENCE [LARGE SCALE GENOMIC DNA]</scope>
    <source>
        <strain evidence="17 18">DSM 45211</strain>
    </source>
</reference>
<comment type="function">
    <text evidence="12 14">F(1)F(0) ATP synthase produces ATP from ADP in the presence of a proton or sodium gradient. F-type ATPases consist of two structural domains, F(1) containing the extramembraneous catalytic core and F(0) containing the membrane proton channel, linked together by a central stalk and a peripheral stalk. During catalysis, ATP synthesis in the catalytic domain of F(1) is coupled via a rotary mechanism of the central stalk subunits to proton translocation.</text>
</comment>
<dbReference type="PANTHER" id="PTHR33445:SF1">
    <property type="entry name" value="ATP SYNTHASE SUBUNIT B"/>
    <property type="match status" value="1"/>
</dbReference>
<evidence type="ECO:0000256" key="11">
    <source>
        <dbReference type="ARBA" id="ARBA00023310"/>
    </source>
</evidence>
<dbReference type="NCBIfam" id="TIGR01144">
    <property type="entry name" value="ATP_synt_b"/>
    <property type="match status" value="1"/>
</dbReference>
<keyword evidence="6 14" id="KW-0812">Transmembrane</keyword>
<keyword evidence="16" id="KW-0175">Coiled coil</keyword>
<evidence type="ECO:0000256" key="7">
    <source>
        <dbReference type="ARBA" id="ARBA00022781"/>
    </source>
</evidence>
<keyword evidence="3 14" id="KW-0813">Transport</keyword>
<dbReference type="PANTHER" id="PTHR33445">
    <property type="entry name" value="ATP SYNTHASE SUBUNIT B', CHLOROPLASTIC"/>
    <property type="match status" value="1"/>
</dbReference>
<gene>
    <name evidence="14" type="primary">atpF</name>
    <name evidence="17" type="ORF">CLV30_10295</name>
</gene>
<dbReference type="Proteomes" id="UP000243528">
    <property type="component" value="Unassembled WGS sequence"/>
</dbReference>
<feature type="transmembrane region" description="Helical" evidence="14">
    <location>
        <begin position="12"/>
        <end position="33"/>
    </location>
</feature>
<dbReference type="GO" id="GO:0046933">
    <property type="term" value="F:proton-transporting ATP synthase activity, rotational mechanism"/>
    <property type="evidence" value="ECO:0007669"/>
    <property type="project" value="UniProtKB-UniRule"/>
</dbReference>
<dbReference type="InterPro" id="IPR028987">
    <property type="entry name" value="ATP_synth_B-like_membr_sf"/>
</dbReference>
<evidence type="ECO:0000256" key="6">
    <source>
        <dbReference type="ARBA" id="ARBA00022692"/>
    </source>
</evidence>
<proteinExistence type="inferred from homology"/>
<evidence type="ECO:0000313" key="18">
    <source>
        <dbReference type="Proteomes" id="UP000243528"/>
    </source>
</evidence>
<dbReference type="InterPro" id="IPR005864">
    <property type="entry name" value="ATP_synth_F0_bsu_bac"/>
</dbReference>
<evidence type="ECO:0000256" key="10">
    <source>
        <dbReference type="ARBA" id="ARBA00023136"/>
    </source>
</evidence>
<dbReference type="NCBIfam" id="NF004412">
    <property type="entry name" value="PRK05759.1-3"/>
    <property type="match status" value="1"/>
</dbReference>
<evidence type="ECO:0000256" key="12">
    <source>
        <dbReference type="ARBA" id="ARBA00025198"/>
    </source>
</evidence>
<dbReference type="GO" id="GO:0005886">
    <property type="term" value="C:plasma membrane"/>
    <property type="evidence" value="ECO:0007669"/>
    <property type="project" value="UniProtKB-SubCell"/>
</dbReference>
<keyword evidence="8 14" id="KW-1133">Transmembrane helix</keyword>
<evidence type="ECO:0000256" key="5">
    <source>
        <dbReference type="ARBA" id="ARBA00022547"/>
    </source>
</evidence>
<sequence>MTILAAEEPNPVLPHTSEIIVGLVAFGLLFFFLRAKVFPMFEKTYAERTASIEGGMKEAEESQAEAQQLLEQYRSQLSEARSEAARIREDAKQQGQTIVDDMRREAEEEAQRITSRAHAQIEAEREQVLRSLRTEVGTLATTLASRIVGEALEDDERSQRVVERFLDDLESAEASDAAVGPASRDE</sequence>
<evidence type="ECO:0000256" key="4">
    <source>
        <dbReference type="ARBA" id="ARBA00022475"/>
    </source>
</evidence>
<evidence type="ECO:0000256" key="3">
    <source>
        <dbReference type="ARBA" id="ARBA00022448"/>
    </source>
</evidence>
<evidence type="ECO:0000256" key="14">
    <source>
        <dbReference type="HAMAP-Rule" id="MF_01398"/>
    </source>
</evidence>
<accession>A0A2P8EB66</accession>
<dbReference type="GO" id="GO:0045259">
    <property type="term" value="C:proton-transporting ATP synthase complex"/>
    <property type="evidence" value="ECO:0007669"/>
    <property type="project" value="UniProtKB-KW"/>
</dbReference>
<dbReference type="HAMAP" id="MF_01398">
    <property type="entry name" value="ATP_synth_b_bprime"/>
    <property type="match status" value="1"/>
</dbReference>
<dbReference type="CDD" id="cd06503">
    <property type="entry name" value="ATP-synt_Fo_b"/>
    <property type="match status" value="1"/>
</dbReference>
<keyword evidence="10 14" id="KW-0472">Membrane</keyword>
<organism evidence="17 18">
    <name type="scientific">Haloactinopolyspora alba</name>
    <dbReference type="NCBI Taxonomy" id="648780"/>
    <lineage>
        <taxon>Bacteria</taxon>
        <taxon>Bacillati</taxon>
        <taxon>Actinomycetota</taxon>
        <taxon>Actinomycetes</taxon>
        <taxon>Jiangellales</taxon>
        <taxon>Jiangellaceae</taxon>
        <taxon>Haloactinopolyspora</taxon>
    </lineage>
</organism>
<keyword evidence="18" id="KW-1185">Reference proteome</keyword>
<feature type="coiled-coil region" evidence="16">
    <location>
        <begin position="52"/>
        <end position="90"/>
    </location>
</feature>
<comment type="subcellular location">
    <subcellularLocation>
        <location evidence="1 14">Cell membrane</location>
        <topology evidence="1 14">Single-pass membrane protein</topology>
    </subcellularLocation>
</comment>
<dbReference type="InterPro" id="IPR050059">
    <property type="entry name" value="ATP_synthase_B_chain"/>
</dbReference>
<dbReference type="SUPFAM" id="SSF81573">
    <property type="entry name" value="F1F0 ATP synthase subunit B, membrane domain"/>
    <property type="match status" value="1"/>
</dbReference>
<evidence type="ECO:0000256" key="16">
    <source>
        <dbReference type="SAM" id="Coils"/>
    </source>
</evidence>
<protein>
    <recommendedName>
        <fullName evidence="14">ATP synthase subunit b</fullName>
    </recommendedName>
    <alternativeName>
        <fullName evidence="14">ATP synthase F(0) sector subunit b</fullName>
    </alternativeName>
    <alternativeName>
        <fullName evidence="14">ATPase subunit I</fullName>
    </alternativeName>
    <alternativeName>
        <fullName evidence="14">F-type ATPase subunit b</fullName>
        <shortName evidence="14">F-ATPase subunit b</shortName>
    </alternativeName>
</protein>
<evidence type="ECO:0000256" key="13">
    <source>
        <dbReference type="ARBA" id="ARBA00025830"/>
    </source>
</evidence>
<dbReference type="AlphaFoldDB" id="A0A2P8EB66"/>
<evidence type="ECO:0000256" key="9">
    <source>
        <dbReference type="ARBA" id="ARBA00023065"/>
    </source>
</evidence>
<dbReference type="EMBL" id="PYGE01000002">
    <property type="protein sequence ID" value="PSL06709.1"/>
    <property type="molecule type" value="Genomic_DNA"/>
</dbReference>
<comment type="similarity">
    <text evidence="2 14 15">Belongs to the ATPase B chain family.</text>
</comment>